<dbReference type="Proteomes" id="UP000076486">
    <property type="component" value="Unassembled WGS sequence"/>
</dbReference>
<sequence length="270" mass="30128">MAMMALGCFIGNAQAIDTKAIYFDSQGVEVMVNFQSESTQSEVHRVVFSAVCGQNYTRCASDSFQANMMDDFVTALKYGRFYKYVYVPFDPCMEPGADCIPHVIEPFTEQSAVSENVLRSGYRLQRQTTNTPTKGEIFINSMMTEAGSTVVGTIADYIKGKSETKNNSLSMYMVFTSLIDGKRIPLAVCKVAKYGCDFQPDVSFKELMEGKIHVSIPIGDGSGMGGNNPEYRSRERSIEDTLNALEYKCRPTLKGSDNWMVKNLTCYRNK</sequence>
<proteinExistence type="predicted"/>
<dbReference type="EMBL" id="AUYC01000001">
    <property type="protein sequence ID" value="KZN68635.1"/>
    <property type="molecule type" value="Genomic_DNA"/>
</dbReference>
<accession>A0A167NQI2</accession>
<comment type="caution">
    <text evidence="1">The sequence shown here is derived from an EMBL/GenBank/DDBJ whole genome shotgun (WGS) entry which is preliminary data.</text>
</comment>
<gene>
    <name evidence="1" type="ORF">N473_00165</name>
</gene>
<protein>
    <submittedName>
        <fullName evidence="1">Uncharacterized protein</fullName>
    </submittedName>
</protein>
<organism evidence="1 2">
    <name type="scientific">Pseudoalteromonas luteoviolacea CPMOR-1</name>
    <dbReference type="NCBI Taxonomy" id="1365248"/>
    <lineage>
        <taxon>Bacteria</taxon>
        <taxon>Pseudomonadati</taxon>
        <taxon>Pseudomonadota</taxon>
        <taxon>Gammaproteobacteria</taxon>
        <taxon>Alteromonadales</taxon>
        <taxon>Pseudoalteromonadaceae</taxon>
        <taxon>Pseudoalteromonas</taxon>
    </lineage>
</organism>
<evidence type="ECO:0000313" key="1">
    <source>
        <dbReference type="EMBL" id="KZN68635.1"/>
    </source>
</evidence>
<reference evidence="1 2" key="1">
    <citation type="submission" date="2013-07" db="EMBL/GenBank/DDBJ databases">
        <title>Comparative Genomic and Metabolomic Analysis of Twelve Strains of Pseudoalteromonas luteoviolacea.</title>
        <authorList>
            <person name="Vynne N.G."/>
            <person name="Mansson M."/>
            <person name="Gram L."/>
        </authorList>
    </citation>
    <scope>NUCLEOTIDE SEQUENCE [LARGE SCALE GENOMIC DNA]</scope>
    <source>
        <strain evidence="1 2">CPMOR-1</strain>
    </source>
</reference>
<name>A0A167NQI2_9GAMM</name>
<dbReference type="AlphaFoldDB" id="A0A167NQI2"/>
<evidence type="ECO:0000313" key="2">
    <source>
        <dbReference type="Proteomes" id="UP000076486"/>
    </source>
</evidence>
<dbReference type="PATRIC" id="fig|1365248.3.peg.34"/>